<name>A0A1Z2RWM3_9VIRU</name>
<organism evidence="2">
    <name type="scientific">Torque teno Leptonychotes weddellii virus-1</name>
    <dbReference type="NCBI Taxonomy" id="2012676"/>
    <lineage>
        <taxon>Viruses</taxon>
        <taxon>Monodnaviria</taxon>
        <taxon>Shotokuvirae</taxon>
        <taxon>Commensaviricota</taxon>
        <taxon>Cardeaviricetes</taxon>
        <taxon>Sanitavirales</taxon>
        <taxon>Anelloviridae</taxon>
        <taxon>Lambdatorquevirus</taxon>
        <taxon>Lambdatorquevirus phoci5</taxon>
    </lineage>
</organism>
<evidence type="ECO:0000313" key="2">
    <source>
        <dbReference type="EMBL" id="ASA48995.1"/>
    </source>
</evidence>
<accession>A0A1Z2RWM3</accession>
<reference evidence="2" key="1">
    <citation type="journal article" date="2017" name="Virus Evol.">
        <title>Diverse and highly recombinant anelloviruses associated with Weddell seals in Antarctica.</title>
        <authorList>
            <person name="Fahsbender E."/>
            <person name="Burns J.M."/>
            <person name="Kim S."/>
            <person name="Kraberger S."/>
            <person name="Frankfurter G."/>
            <person name="Eilers A."/>
            <person name="Shero M."/>
            <person name="Beltran R."/>
            <person name="Kirkham A."/>
            <person name="McCorkell R."/>
            <person name="Berngartt R."/>
            <person name="Male M.F."/>
            <person name="Ballard G."/>
            <person name="Ainley D.G."/>
            <person name="Breitbart M."/>
            <person name="Varsani A."/>
        </authorList>
    </citation>
    <scope>NUCLEOTIDE SEQUENCE</scope>
    <source>
        <strain evidence="2">TTLwV-1_gt10_wsv34</strain>
    </source>
</reference>
<evidence type="ECO:0000256" key="1">
    <source>
        <dbReference type="SAM" id="MobiDB-lite"/>
    </source>
</evidence>
<feature type="region of interest" description="Disordered" evidence="1">
    <location>
        <begin position="27"/>
        <end position="82"/>
    </location>
</feature>
<protein>
    <submittedName>
        <fullName evidence="2">ORF3</fullName>
    </submittedName>
</protein>
<dbReference type="EMBL" id="KY246605">
    <property type="protein sequence ID" value="ASA48995.1"/>
    <property type="molecule type" value="Genomic_DNA"/>
</dbReference>
<feature type="compositionally biased region" description="Low complexity" evidence="1">
    <location>
        <begin position="52"/>
        <end position="63"/>
    </location>
</feature>
<proteinExistence type="predicted"/>
<sequence length="82" mass="8965">MTSYRETSTQTGSSPKELMRELLDLIDITSQPEWGMSPIGSPPESESDSESLEASSESDSSDFFWEDEENPGGEGPPLIPPQ</sequence>